<proteinExistence type="predicted"/>
<keyword evidence="2" id="KW-0540">Nuclease</keyword>
<gene>
    <name evidence="2" type="ORF">PNO30_06160</name>
</gene>
<evidence type="ECO:0000313" key="3">
    <source>
        <dbReference type="Proteomes" id="UP001212217"/>
    </source>
</evidence>
<dbReference type="SUPFAM" id="SSF52980">
    <property type="entry name" value="Restriction endonuclease-like"/>
    <property type="match status" value="1"/>
</dbReference>
<protein>
    <submittedName>
        <fullName evidence="2">Restriction endonuclease</fullName>
        <ecNumber evidence="2">3.1.21.-</ecNumber>
    </submittedName>
</protein>
<keyword evidence="2" id="KW-0378">Hydrolase</keyword>
<dbReference type="GO" id="GO:0003677">
    <property type="term" value="F:DNA binding"/>
    <property type="evidence" value="ECO:0007669"/>
    <property type="project" value="InterPro"/>
</dbReference>
<dbReference type="InterPro" id="IPR011856">
    <property type="entry name" value="tRNA_endonuc-like_dom_sf"/>
</dbReference>
<dbReference type="InterPro" id="IPR007560">
    <property type="entry name" value="Restrct_endonuc_IV_Mrr"/>
</dbReference>
<dbReference type="GO" id="GO:0009307">
    <property type="term" value="P:DNA restriction-modification system"/>
    <property type="evidence" value="ECO:0007669"/>
    <property type="project" value="InterPro"/>
</dbReference>
<feature type="domain" description="Restriction endonuclease type IV Mrr" evidence="1">
    <location>
        <begin position="151"/>
        <end position="269"/>
    </location>
</feature>
<evidence type="ECO:0000313" key="2">
    <source>
        <dbReference type="EMBL" id="MDB6186352.1"/>
    </source>
</evidence>
<dbReference type="Pfam" id="PF04471">
    <property type="entry name" value="Mrr_cat"/>
    <property type="match status" value="1"/>
</dbReference>
<dbReference type="GO" id="GO:0015666">
    <property type="term" value="F:restriction endodeoxyribonuclease activity"/>
    <property type="evidence" value="ECO:0007669"/>
    <property type="project" value="TreeGrafter"/>
</dbReference>
<dbReference type="AlphaFoldDB" id="A0AAW6B737"/>
<dbReference type="Gene3D" id="3.40.1350.10">
    <property type="match status" value="1"/>
</dbReference>
<dbReference type="InterPro" id="IPR052906">
    <property type="entry name" value="Type_IV_Methyl-Rstrct_Enzyme"/>
</dbReference>
<dbReference type="RefSeq" id="WP_271987551.1">
    <property type="nucleotide sequence ID" value="NZ_JAQMFS010000075.1"/>
</dbReference>
<dbReference type="PANTHER" id="PTHR30015:SF7">
    <property type="entry name" value="TYPE IV METHYL-DIRECTED RESTRICTION ENZYME ECOKMRR"/>
    <property type="match status" value="1"/>
</dbReference>
<dbReference type="PANTHER" id="PTHR30015">
    <property type="entry name" value="MRR RESTRICTION SYSTEM PROTEIN"/>
    <property type="match status" value="1"/>
</dbReference>
<name>A0AAW6B737_9BACL</name>
<sequence length="292" mass="33836">MDIFKMTNSQKENVISKEIIIALRKKGGSDTKRAIAEYFRKNSEVITEEYIDSRRISKKSNREYSPFKFFFNFTLSYLEKAEFLKKDGKVYTLTSKGREANLDSLDFSAIYKVINKKIKRKKEITDIEEVISEDEKEIVEDQWRDELIRKLKKFSPAKFEMFARKLVSKMNVEMDEKIGIQVSNDGGLDGFGYITSDDFRTARVAIQAKRWEGNVPSPEIDKFRGAMDKYNAEFGIFITTSKFSKSAIEASRQGTRTITLIDGDIIADLVAKYELYVKPVTTYVLDEFYDVE</sequence>
<accession>A0AAW6B737</accession>
<evidence type="ECO:0000259" key="1">
    <source>
        <dbReference type="Pfam" id="PF04471"/>
    </source>
</evidence>
<keyword evidence="2" id="KW-0255">Endonuclease</keyword>
<comment type="caution">
    <text evidence="2">The sequence shown here is derived from an EMBL/GenBank/DDBJ whole genome shotgun (WGS) entry which is preliminary data.</text>
</comment>
<dbReference type="EMBL" id="JAQMFS010000075">
    <property type="protein sequence ID" value="MDB6186352.1"/>
    <property type="molecule type" value="Genomic_DNA"/>
</dbReference>
<organism evidence="2 3">
    <name type="scientific">Gemella haemolysans</name>
    <dbReference type="NCBI Taxonomy" id="1379"/>
    <lineage>
        <taxon>Bacteria</taxon>
        <taxon>Bacillati</taxon>
        <taxon>Bacillota</taxon>
        <taxon>Bacilli</taxon>
        <taxon>Bacillales</taxon>
        <taxon>Gemellaceae</taxon>
        <taxon>Gemella</taxon>
    </lineage>
</organism>
<dbReference type="InterPro" id="IPR011335">
    <property type="entry name" value="Restrct_endonuc-II-like"/>
</dbReference>
<dbReference type="Proteomes" id="UP001212217">
    <property type="component" value="Unassembled WGS sequence"/>
</dbReference>
<dbReference type="EC" id="3.1.21.-" evidence="2"/>
<reference evidence="2" key="1">
    <citation type="submission" date="2023-08" db="EMBL/GenBank/DDBJ databases">
        <title>Dental plaque isolates bound by oral lectin ZG16B.</title>
        <authorList>
            <person name="Ghosh S."/>
        </authorList>
    </citation>
    <scope>NUCLEOTIDE SEQUENCE</scope>
    <source>
        <strain evidence="2">DP3_5B</strain>
    </source>
</reference>